<organism evidence="2">
    <name type="scientific">Trichodesmium erythraeum (strain IMS101)</name>
    <dbReference type="NCBI Taxonomy" id="203124"/>
    <lineage>
        <taxon>Bacteria</taxon>
        <taxon>Bacillati</taxon>
        <taxon>Cyanobacteriota</taxon>
        <taxon>Cyanophyceae</taxon>
        <taxon>Oscillatoriophycideae</taxon>
        <taxon>Oscillatoriales</taxon>
        <taxon>Microcoleaceae</taxon>
        <taxon>Trichodesmium</taxon>
    </lineage>
</organism>
<sequence>MAITTFMQQSLLMTQILEYINNHPKEIKRVIGITNEQFKKILGNAQRLALKKRQAIASQEKRLIKTGGVRKKSLKLEEEIILTLYYLRHFPTFQILGIYFGVSSSTANNIFQALDRYITRVTA</sequence>
<accession>Q10WT4</accession>
<dbReference type="STRING" id="203124.Tery_4295"/>
<dbReference type="KEGG" id="ter:Tery_4295"/>
<dbReference type="HOGENOM" id="CLU_139826_0_0_3"/>
<dbReference type="EMBL" id="CP000393">
    <property type="protein sequence ID" value="ABG53290.1"/>
    <property type="molecule type" value="Genomic_DNA"/>
</dbReference>
<proteinExistence type="predicted"/>
<reference evidence="2" key="1">
    <citation type="submission" date="2006-06" db="EMBL/GenBank/DDBJ databases">
        <title>Complete sequence of Trichodesmium erythraeum IMS101.</title>
        <authorList>
            <consortium name="US DOE Joint Genome Institute"/>
            <person name="Copeland A."/>
            <person name="Lucas S."/>
            <person name="Lapidus A."/>
            <person name="Barry K."/>
            <person name="Detter J.C."/>
            <person name="Glavina del Rio T."/>
            <person name="Hammon N."/>
            <person name="Israni S."/>
            <person name="Dalin E."/>
            <person name="Tice H."/>
            <person name="Pitluck S."/>
            <person name="Kiss H."/>
            <person name="Munk A.C."/>
            <person name="Brettin T."/>
            <person name="Bruce D."/>
            <person name="Han C."/>
            <person name="Tapia R."/>
            <person name="Gilna P."/>
            <person name="Schmutz J."/>
            <person name="Larimer F."/>
            <person name="Land M."/>
            <person name="Hauser L."/>
            <person name="Kyrpides N."/>
            <person name="Kim E."/>
            <person name="Richardson P."/>
        </authorList>
    </citation>
    <scope>NUCLEOTIDE SEQUENCE [LARGE SCALE GENOMIC DNA]</scope>
    <source>
        <strain evidence="2">IMS101</strain>
    </source>
</reference>
<dbReference type="Pfam" id="PF13613">
    <property type="entry name" value="HTH_Tnp_4"/>
    <property type="match status" value="1"/>
</dbReference>
<evidence type="ECO:0000259" key="1">
    <source>
        <dbReference type="Pfam" id="PF13613"/>
    </source>
</evidence>
<gene>
    <name evidence="2" type="ordered locus">Tery_4295</name>
</gene>
<evidence type="ECO:0000313" key="2">
    <source>
        <dbReference type="EMBL" id="ABG53290.1"/>
    </source>
</evidence>
<dbReference type="InterPro" id="IPR027805">
    <property type="entry name" value="Transposase_HTH_dom"/>
</dbReference>
<feature type="domain" description="Transposase Helix-turn-helix" evidence="1">
    <location>
        <begin position="73"/>
        <end position="113"/>
    </location>
</feature>
<name>Q10WT4_TRIEI</name>
<protein>
    <recommendedName>
        <fullName evidence="1">Transposase Helix-turn-helix domain-containing protein</fullName>
    </recommendedName>
</protein>
<dbReference type="AlphaFoldDB" id="Q10WT4"/>